<evidence type="ECO:0000259" key="3">
    <source>
        <dbReference type="PROSITE" id="PS50102"/>
    </source>
</evidence>
<feature type="region of interest" description="Disordered" evidence="2">
    <location>
        <begin position="1"/>
        <end position="44"/>
    </location>
</feature>
<evidence type="ECO:0000313" key="5">
    <source>
        <dbReference type="Proteomes" id="UP000298416"/>
    </source>
</evidence>
<dbReference type="SUPFAM" id="SSF54928">
    <property type="entry name" value="RNA-binding domain, RBD"/>
    <property type="match status" value="1"/>
</dbReference>
<protein>
    <recommendedName>
        <fullName evidence="3">RRM domain-containing protein</fullName>
    </recommendedName>
</protein>
<feature type="compositionally biased region" description="Polar residues" evidence="2">
    <location>
        <begin position="589"/>
        <end position="622"/>
    </location>
</feature>
<feature type="compositionally biased region" description="Polar residues" evidence="2">
    <location>
        <begin position="475"/>
        <end position="503"/>
    </location>
</feature>
<feature type="region of interest" description="Disordered" evidence="2">
    <location>
        <begin position="564"/>
        <end position="635"/>
    </location>
</feature>
<dbReference type="Gene3D" id="3.30.70.330">
    <property type="match status" value="1"/>
</dbReference>
<dbReference type="InterPro" id="IPR012921">
    <property type="entry name" value="SPOC_C"/>
</dbReference>
<feature type="compositionally biased region" description="Low complexity" evidence="2">
    <location>
        <begin position="579"/>
        <end position="588"/>
    </location>
</feature>
<dbReference type="PRINTS" id="PR01217">
    <property type="entry name" value="PRICHEXTENSN"/>
</dbReference>
<feature type="compositionally biased region" description="Polar residues" evidence="2">
    <location>
        <begin position="839"/>
        <end position="853"/>
    </location>
</feature>
<dbReference type="PANTHER" id="PTHR21494:SF2">
    <property type="entry name" value="NUCLEIC ACID BINDING PROTEIN"/>
    <property type="match status" value="1"/>
</dbReference>
<keyword evidence="5" id="KW-1185">Reference proteome</keyword>
<feature type="region of interest" description="Disordered" evidence="2">
    <location>
        <begin position="804"/>
        <end position="865"/>
    </location>
</feature>
<dbReference type="Pfam" id="PF07744">
    <property type="entry name" value="SPOC"/>
    <property type="match status" value="1"/>
</dbReference>
<dbReference type="EMBL" id="PNBA02000013">
    <property type="protein sequence ID" value="KAG6402552.1"/>
    <property type="molecule type" value="Genomic_DNA"/>
</dbReference>
<keyword evidence="1" id="KW-0694">RNA-binding</keyword>
<name>A0A8X8ZET9_SALSN</name>
<proteinExistence type="predicted"/>
<feature type="compositionally biased region" description="Polar residues" evidence="2">
    <location>
        <begin position="806"/>
        <end position="817"/>
    </location>
</feature>
<dbReference type="CDD" id="cd00590">
    <property type="entry name" value="RRM_SF"/>
    <property type="match status" value="1"/>
</dbReference>
<comment type="caution">
    <text evidence="4">The sequence shown here is derived from an EMBL/GenBank/DDBJ whole genome shotgun (WGS) entry which is preliminary data.</text>
</comment>
<gene>
    <name evidence="4" type="ORF">SASPL_134748</name>
</gene>
<dbReference type="Proteomes" id="UP000298416">
    <property type="component" value="Unassembled WGS sequence"/>
</dbReference>
<dbReference type="SMART" id="SM00360">
    <property type="entry name" value="RRM"/>
    <property type="match status" value="1"/>
</dbReference>
<evidence type="ECO:0000313" key="4">
    <source>
        <dbReference type="EMBL" id="KAG6402552.1"/>
    </source>
</evidence>
<reference evidence="4" key="2">
    <citation type="submission" date="2020-08" db="EMBL/GenBank/DDBJ databases">
        <title>Plant Genome Project.</title>
        <authorList>
            <person name="Zhang R.-G."/>
        </authorList>
    </citation>
    <scope>NUCLEOTIDE SEQUENCE</scope>
    <source>
        <strain evidence="4">Huo1</strain>
        <tissue evidence="4">Leaf</tissue>
    </source>
</reference>
<accession>A0A8X8ZET9</accession>
<dbReference type="PROSITE" id="PS50102">
    <property type="entry name" value="RRM"/>
    <property type="match status" value="1"/>
</dbReference>
<dbReference type="InterPro" id="IPR035979">
    <property type="entry name" value="RBD_domain_sf"/>
</dbReference>
<feature type="region of interest" description="Disordered" evidence="2">
    <location>
        <begin position="1050"/>
        <end position="1079"/>
    </location>
</feature>
<feature type="region of interest" description="Disordered" evidence="2">
    <location>
        <begin position="475"/>
        <end position="551"/>
    </location>
</feature>
<feature type="compositionally biased region" description="Pro residues" evidence="2">
    <location>
        <begin position="15"/>
        <end position="41"/>
    </location>
</feature>
<dbReference type="InterPro" id="IPR052586">
    <property type="entry name" value="ASCC2"/>
</dbReference>
<feature type="region of interest" description="Disordered" evidence="2">
    <location>
        <begin position="1163"/>
        <end position="1249"/>
    </location>
</feature>
<dbReference type="InterPro" id="IPR012677">
    <property type="entry name" value="Nucleotide-bd_a/b_plait_sf"/>
</dbReference>
<evidence type="ECO:0000256" key="1">
    <source>
        <dbReference type="PROSITE-ProRule" id="PRU00176"/>
    </source>
</evidence>
<dbReference type="Pfam" id="PF00076">
    <property type="entry name" value="RRM_1"/>
    <property type="match status" value="1"/>
</dbReference>
<dbReference type="PANTHER" id="PTHR21494">
    <property type="entry name" value="ACTIVATING SIGNAL COINTEGRATOR 1 COMPLEX SUBUNIT 2 ASC-1 COMPLEX SUBUNIT P100"/>
    <property type="match status" value="1"/>
</dbReference>
<dbReference type="InterPro" id="IPR000504">
    <property type="entry name" value="RRM_dom"/>
</dbReference>
<feature type="region of interest" description="Disordered" evidence="2">
    <location>
        <begin position="299"/>
        <end position="319"/>
    </location>
</feature>
<sequence length="1401" mass="154181">MAAAEQPLKKRRLYDPPPSSPPPPPSQPHEPPQRPPTPPPLSHDEIARRRRNQEGIRNVFECYKKIKLCIDRKDKHLTPELEEAYHSLITSAGGCASVQRLVAEYIPRYASFFPAALEAAGKALINMHNQCITVISGGEDIDGIAFETTKACILGLVDVCRAAASENRNSEVIQRICSVVFHDVVTFFVSSFDGKSVFDVVDQSVLKIYDVAEALSDFKRKLLEEHSSVLLKLSKLRGLCFLSILFHFPKYSLVAFFKLFESTEIEGIQKGKYLLHQLTDELDYVGSRHLDKNVGEESFEHSSRIKHQETDPVNESPASIGNSLPNPASPLLKNCLLALSDFYISNIGFVLVYMTIRAQIYRTAVADEVKVLSIYWDGDDISIKITSKSIVLDTAAGSGLLVLQSVNSLFFLVAAFVVFVLQVLRKDPSLRSLIFSRYRMLCNSASSEIVSDITSGLEGVFESFVQQVKAEDSQVDNVEGNSNSSKSVNQCSVARTSNQQGSPVVSGRDYPDKHSGSHLKRGSITVNAGSDSFPGELKSMDHNYGDSGDMASGRMFMQRELLNRQSFSPRARTPRDLRSSSFSNRSHSAQIERSPISNMDLSAPTLRSSSGAANSPFESPKQNVPPPHSSGNHAIWYSDGDPAAMDIFPASKQLWLGSLGHDVSEMHIRFQFEKFGVIDHLRFFPFKGFATIEYRNLMDALKAREVMRGRSPWGACLRIKFLDAGLGARGFINGTAVGSSCHVYVGSVPSIWAKDEMVHEVKKLLHKGPRMVIDLSNEGALLMEFDSPEEATVSIAHLRRHRKENSNYYPHPSNTGPPNVMMHAEAAKPGPPFHHTDTRNAFPSNSMIGSPHTQPMLEKPPESYLTRTSALPSFLQQLRAKYNISNSQGPFENHATAALMREQERVPTNMLWINFPNKNSPCITEDELLEVCNLAINNNGSVRVSRPSMPSGSNWLVECSSTDTANTLFKNLRECPGIFFQINFSNPAMHHGPAPSVRPDLELTSPRMSQENCGPPMQPAFAFQSTWTTGGMMEVGRTGAAEQSWMYGRPESGMHSGGSITTGQNYGPPIPPPQPAQTSSFNRPVYPPPNGLWDARGMGHHLHQNPIHSAAMHANSHANVQGPPFLPASVTPLAQIRGSSAAPFDQMFSVPVVPPPLSSLPPLPPPPIMPPTLPPQSDFRPPLPPHPELQPPLPPAPPPLPPPPPPPHSQPSAFPPPPPPHSQPPAFPPPPPPNSPPPPSLAANPDSFRLSSLNPWQGMLSKSGVYYCTIHAQRADSDICSYSNSVMEPAEWPAKLDMTKRTDLRHVKSTFSSTPRHRKEICWLLPSSHGDHKGLHDFISYLKQRECAGVIKLPASKTMWARLLFILPYSPETCSFLSIPPNPSLCLIGLILPKDANSELS</sequence>
<feature type="domain" description="RRM" evidence="3">
    <location>
        <begin position="652"/>
        <end position="724"/>
    </location>
</feature>
<feature type="compositionally biased region" description="Pro residues" evidence="2">
    <location>
        <begin position="1163"/>
        <end position="1174"/>
    </location>
</feature>
<reference evidence="4" key="1">
    <citation type="submission" date="2018-01" db="EMBL/GenBank/DDBJ databases">
        <authorList>
            <person name="Mao J.F."/>
        </authorList>
    </citation>
    <scope>NUCLEOTIDE SEQUENCE</scope>
    <source>
        <strain evidence="4">Huo1</strain>
        <tissue evidence="4">Leaf</tissue>
    </source>
</reference>
<feature type="compositionally biased region" description="Basic and acidic residues" evidence="2">
    <location>
        <begin position="299"/>
        <end position="310"/>
    </location>
</feature>
<dbReference type="CDD" id="cd21546">
    <property type="entry name" value="SPOC_FPA-like"/>
    <property type="match status" value="1"/>
</dbReference>
<organism evidence="4">
    <name type="scientific">Salvia splendens</name>
    <name type="common">Scarlet sage</name>
    <dbReference type="NCBI Taxonomy" id="180675"/>
    <lineage>
        <taxon>Eukaryota</taxon>
        <taxon>Viridiplantae</taxon>
        <taxon>Streptophyta</taxon>
        <taxon>Embryophyta</taxon>
        <taxon>Tracheophyta</taxon>
        <taxon>Spermatophyta</taxon>
        <taxon>Magnoliopsida</taxon>
        <taxon>eudicotyledons</taxon>
        <taxon>Gunneridae</taxon>
        <taxon>Pentapetalae</taxon>
        <taxon>asterids</taxon>
        <taxon>lamiids</taxon>
        <taxon>Lamiales</taxon>
        <taxon>Lamiaceae</taxon>
        <taxon>Nepetoideae</taxon>
        <taxon>Mentheae</taxon>
        <taxon>Salviinae</taxon>
        <taxon>Salvia</taxon>
        <taxon>Salvia subgen. Calosphace</taxon>
        <taxon>core Calosphace</taxon>
    </lineage>
</organism>
<feature type="compositionally biased region" description="Pro residues" evidence="2">
    <location>
        <begin position="1181"/>
        <end position="1240"/>
    </location>
</feature>
<dbReference type="GO" id="GO:0043130">
    <property type="term" value="F:ubiquitin binding"/>
    <property type="evidence" value="ECO:0007669"/>
    <property type="project" value="TreeGrafter"/>
</dbReference>
<evidence type="ECO:0000256" key="2">
    <source>
        <dbReference type="SAM" id="MobiDB-lite"/>
    </source>
</evidence>
<dbReference type="GO" id="GO:0003723">
    <property type="term" value="F:RNA binding"/>
    <property type="evidence" value="ECO:0007669"/>
    <property type="project" value="UniProtKB-UniRule"/>
</dbReference>